<name>A0A3N4IAH7_ASCIM</name>
<evidence type="ECO:0000313" key="3">
    <source>
        <dbReference type="Proteomes" id="UP000275078"/>
    </source>
</evidence>
<sequence>MSSQSLQLAHPSAVHPSANEVFRQAIIDRQYCKAQKHMDEPIFDPDQPAPNGDTMLHCVLKVMENDPDAWLSQELLDILMALTERCNSDTLNALEGDSGKHALAYVIEASSTRDNKWASMYDRMAEVLERLLLSAGIRGERYGFNVVSVGSGLEDLSVIEAAIEADNQSKSTTMTTAVLRRCFPPPSDSAQRGAFLRSIFEFSKKTLLHMVIERRGLLSAGSPGWTGIELLQSVLAFSRDIFKSDNSNKGASFNTLDVDGLSPFHRAMALDMDGVLSEFVKHWPDTEFGLSSHDQSLFRELGWQVNERHFFRSVHSSELESVYLKTVVPEVRKEYCFPSSNEETRITTFINIQAIAAIRWYISHVEKQYTDRESGLSSPAAEQDGLLAQLDEVHVIKAYIDQFTPLHYAVATNHDFLIQKLVHGGKADFNARWGPLQETPLQLACRHDPDNDHRSDDSARTANDGTARSNEGLGVPYGSEAEEGTDRDKENHDPQADTVDSTREQAKQLEGSAWPSKSASTSSLKDRNLNNAEIWMPLGFMKDLPEMYRSGKIGYEEVYKEIRKTLLRHTVEGPCSIATLTCNGSYAPTPIVGRLLAVARSEGVGLPSSSSEGCNFTALDRALYLNKAIVVTTLLHIWNV</sequence>
<dbReference type="EMBL" id="ML119671">
    <property type="protein sequence ID" value="RPA82456.1"/>
    <property type="molecule type" value="Genomic_DNA"/>
</dbReference>
<feature type="compositionally biased region" description="Basic and acidic residues" evidence="1">
    <location>
        <begin position="445"/>
        <end position="459"/>
    </location>
</feature>
<organism evidence="2 3">
    <name type="scientific">Ascobolus immersus RN42</name>
    <dbReference type="NCBI Taxonomy" id="1160509"/>
    <lineage>
        <taxon>Eukaryota</taxon>
        <taxon>Fungi</taxon>
        <taxon>Dikarya</taxon>
        <taxon>Ascomycota</taxon>
        <taxon>Pezizomycotina</taxon>
        <taxon>Pezizomycetes</taxon>
        <taxon>Pezizales</taxon>
        <taxon>Ascobolaceae</taxon>
        <taxon>Ascobolus</taxon>
    </lineage>
</organism>
<feature type="compositionally biased region" description="Low complexity" evidence="1">
    <location>
        <begin position="512"/>
        <end position="523"/>
    </location>
</feature>
<evidence type="ECO:0000313" key="2">
    <source>
        <dbReference type="EMBL" id="RPA82456.1"/>
    </source>
</evidence>
<protein>
    <submittedName>
        <fullName evidence="2">Uncharacterized protein</fullName>
    </submittedName>
</protein>
<feature type="compositionally biased region" description="Polar residues" evidence="1">
    <location>
        <begin position="460"/>
        <end position="469"/>
    </location>
</feature>
<dbReference type="InterPro" id="IPR002110">
    <property type="entry name" value="Ankyrin_rpt"/>
</dbReference>
<keyword evidence="3" id="KW-1185">Reference proteome</keyword>
<proteinExistence type="predicted"/>
<reference evidence="2 3" key="1">
    <citation type="journal article" date="2018" name="Nat. Ecol. Evol.">
        <title>Pezizomycetes genomes reveal the molecular basis of ectomycorrhizal truffle lifestyle.</title>
        <authorList>
            <person name="Murat C."/>
            <person name="Payen T."/>
            <person name="Noel B."/>
            <person name="Kuo A."/>
            <person name="Morin E."/>
            <person name="Chen J."/>
            <person name="Kohler A."/>
            <person name="Krizsan K."/>
            <person name="Balestrini R."/>
            <person name="Da Silva C."/>
            <person name="Montanini B."/>
            <person name="Hainaut M."/>
            <person name="Levati E."/>
            <person name="Barry K.W."/>
            <person name="Belfiori B."/>
            <person name="Cichocki N."/>
            <person name="Clum A."/>
            <person name="Dockter R.B."/>
            <person name="Fauchery L."/>
            <person name="Guy J."/>
            <person name="Iotti M."/>
            <person name="Le Tacon F."/>
            <person name="Lindquist E.A."/>
            <person name="Lipzen A."/>
            <person name="Malagnac F."/>
            <person name="Mello A."/>
            <person name="Molinier V."/>
            <person name="Miyauchi S."/>
            <person name="Poulain J."/>
            <person name="Riccioni C."/>
            <person name="Rubini A."/>
            <person name="Sitrit Y."/>
            <person name="Splivallo R."/>
            <person name="Traeger S."/>
            <person name="Wang M."/>
            <person name="Zifcakova L."/>
            <person name="Wipf D."/>
            <person name="Zambonelli A."/>
            <person name="Paolocci F."/>
            <person name="Nowrousian M."/>
            <person name="Ottonello S."/>
            <person name="Baldrian P."/>
            <person name="Spatafora J.W."/>
            <person name="Henrissat B."/>
            <person name="Nagy L.G."/>
            <person name="Aury J.M."/>
            <person name="Wincker P."/>
            <person name="Grigoriev I.V."/>
            <person name="Bonfante P."/>
            <person name="Martin F.M."/>
        </authorList>
    </citation>
    <scope>NUCLEOTIDE SEQUENCE [LARGE SCALE GENOMIC DNA]</scope>
    <source>
        <strain evidence="2 3">RN42</strain>
    </source>
</reference>
<gene>
    <name evidence="2" type="ORF">BJ508DRAFT_361171</name>
</gene>
<dbReference type="Pfam" id="PF00023">
    <property type="entry name" value="Ank"/>
    <property type="match status" value="1"/>
</dbReference>
<accession>A0A3N4IAH7</accession>
<dbReference type="SUPFAM" id="SSF48403">
    <property type="entry name" value="Ankyrin repeat"/>
    <property type="match status" value="1"/>
</dbReference>
<dbReference type="SMART" id="SM00248">
    <property type="entry name" value="ANK"/>
    <property type="match status" value="3"/>
</dbReference>
<evidence type="ECO:0000256" key="1">
    <source>
        <dbReference type="SAM" id="MobiDB-lite"/>
    </source>
</evidence>
<dbReference type="InterPro" id="IPR036770">
    <property type="entry name" value="Ankyrin_rpt-contain_sf"/>
</dbReference>
<dbReference type="AlphaFoldDB" id="A0A3N4IAH7"/>
<feature type="region of interest" description="Disordered" evidence="1">
    <location>
        <begin position="444"/>
        <end position="525"/>
    </location>
</feature>
<dbReference type="Gene3D" id="1.25.40.20">
    <property type="entry name" value="Ankyrin repeat-containing domain"/>
    <property type="match status" value="1"/>
</dbReference>
<feature type="compositionally biased region" description="Basic and acidic residues" evidence="1">
    <location>
        <begin position="484"/>
        <end position="507"/>
    </location>
</feature>
<dbReference type="Proteomes" id="UP000275078">
    <property type="component" value="Unassembled WGS sequence"/>
</dbReference>